<dbReference type="EMBL" id="JAUEPS010000207">
    <property type="protein sequence ID" value="KAK0433828.1"/>
    <property type="molecule type" value="Genomic_DNA"/>
</dbReference>
<accession>A0AA39J3R1</accession>
<proteinExistence type="predicted"/>
<name>A0AA39J3R1_ARMTA</name>
<reference evidence="1" key="1">
    <citation type="submission" date="2023-06" db="EMBL/GenBank/DDBJ databases">
        <authorList>
            <consortium name="Lawrence Berkeley National Laboratory"/>
            <person name="Ahrendt S."/>
            <person name="Sahu N."/>
            <person name="Indic B."/>
            <person name="Wong-Bajracharya J."/>
            <person name="Merenyi Z."/>
            <person name="Ke H.-M."/>
            <person name="Monk M."/>
            <person name="Kocsube S."/>
            <person name="Drula E."/>
            <person name="Lipzen A."/>
            <person name="Balint B."/>
            <person name="Henrissat B."/>
            <person name="Andreopoulos B."/>
            <person name="Martin F.M."/>
            <person name="Harder C.B."/>
            <person name="Rigling D."/>
            <person name="Ford K.L."/>
            <person name="Foster G.D."/>
            <person name="Pangilinan J."/>
            <person name="Papanicolaou A."/>
            <person name="Barry K."/>
            <person name="LaButti K."/>
            <person name="Viragh M."/>
            <person name="Koriabine M."/>
            <person name="Yan M."/>
            <person name="Riley R."/>
            <person name="Champramary S."/>
            <person name="Plett K.L."/>
            <person name="Tsai I.J."/>
            <person name="Slot J."/>
            <person name="Sipos G."/>
            <person name="Plett J."/>
            <person name="Nagy L.G."/>
            <person name="Grigoriev I.V."/>
        </authorList>
    </citation>
    <scope>NUCLEOTIDE SEQUENCE</scope>
    <source>
        <strain evidence="1">CCBAS 213</strain>
    </source>
</reference>
<dbReference type="RefSeq" id="XP_060321578.1">
    <property type="nucleotide sequence ID" value="XM_060470667.1"/>
</dbReference>
<protein>
    <submittedName>
        <fullName evidence="1">Uncharacterized protein</fullName>
    </submittedName>
</protein>
<evidence type="ECO:0000313" key="1">
    <source>
        <dbReference type="EMBL" id="KAK0433828.1"/>
    </source>
</evidence>
<dbReference type="Proteomes" id="UP001175211">
    <property type="component" value="Unassembled WGS sequence"/>
</dbReference>
<keyword evidence="2" id="KW-1185">Reference proteome</keyword>
<sequence length="311" mass="35007">MYKWIFIEISKAVGVPARPVTDLQQGDVCRHVDVGERVGMVWHEHEHRDGERSVGVMVVMAASTIFHPLCTFMDRTPQEVKNKIIAYTCNNVVDAHNCALVDKSFLWQAREYLFGVVDIAGSHRNFIPQTALLIDIAAHKLHQLPNVLYHIRAVTFHGISLDDRNTFLLYIITSISDLTKARASGSILSETRFLSCLDTKSQLSTEAELSFEGLNHLTNLSFSGAMSALQFLHRSIDTLTQSNLDRYSASTQYFVVVSSVPTGTLEKLDESLLLQRAHAIGDVDRDSFKEDTFPKFHTCGSEKVYFRVLRS</sequence>
<dbReference type="GeneID" id="85354215"/>
<organism evidence="1 2">
    <name type="scientific">Armillaria tabescens</name>
    <name type="common">Ringless honey mushroom</name>
    <name type="synonym">Agaricus tabescens</name>
    <dbReference type="NCBI Taxonomy" id="1929756"/>
    <lineage>
        <taxon>Eukaryota</taxon>
        <taxon>Fungi</taxon>
        <taxon>Dikarya</taxon>
        <taxon>Basidiomycota</taxon>
        <taxon>Agaricomycotina</taxon>
        <taxon>Agaricomycetes</taxon>
        <taxon>Agaricomycetidae</taxon>
        <taxon>Agaricales</taxon>
        <taxon>Marasmiineae</taxon>
        <taxon>Physalacriaceae</taxon>
        <taxon>Desarmillaria</taxon>
    </lineage>
</organism>
<evidence type="ECO:0000313" key="2">
    <source>
        <dbReference type="Proteomes" id="UP001175211"/>
    </source>
</evidence>
<gene>
    <name evidence="1" type="ORF">EV420DRAFT_1488925</name>
</gene>
<comment type="caution">
    <text evidence="1">The sequence shown here is derived from an EMBL/GenBank/DDBJ whole genome shotgun (WGS) entry which is preliminary data.</text>
</comment>
<dbReference type="AlphaFoldDB" id="A0AA39J3R1"/>